<feature type="compositionally biased region" description="Acidic residues" evidence="13">
    <location>
        <begin position="96"/>
        <end position="105"/>
    </location>
</feature>
<dbReference type="SUPFAM" id="SSF47473">
    <property type="entry name" value="EF-hand"/>
    <property type="match status" value="1"/>
</dbReference>
<organism evidence="14 15">
    <name type="scientific">Alligator sinensis</name>
    <name type="common">Chinese alligator</name>
    <dbReference type="NCBI Taxonomy" id="38654"/>
    <lineage>
        <taxon>Eukaryota</taxon>
        <taxon>Metazoa</taxon>
        <taxon>Chordata</taxon>
        <taxon>Craniata</taxon>
        <taxon>Vertebrata</taxon>
        <taxon>Euteleostomi</taxon>
        <taxon>Archelosauria</taxon>
        <taxon>Archosauria</taxon>
        <taxon>Crocodylia</taxon>
        <taxon>Alligatoridae</taxon>
        <taxon>Alligatorinae</taxon>
        <taxon>Alligator</taxon>
    </lineage>
</organism>
<evidence type="ECO:0000313" key="16">
    <source>
        <dbReference type="RefSeq" id="XP_025054925.1"/>
    </source>
</evidence>
<evidence type="ECO:0000256" key="13">
    <source>
        <dbReference type="SAM" id="MobiDB-lite"/>
    </source>
</evidence>
<evidence type="ECO:0000256" key="3">
    <source>
        <dbReference type="ARBA" id="ARBA00022490"/>
    </source>
</evidence>
<keyword evidence="8" id="KW-0206">Cytoskeleton</keyword>
<dbReference type="eggNOG" id="ENOG502QQ05">
    <property type="taxonomic scope" value="Eukaryota"/>
</dbReference>
<keyword evidence="6 15" id="KW-0282">Flagellum</keyword>
<keyword evidence="4" id="KW-0853">WD repeat</keyword>
<evidence type="ECO:0000256" key="1">
    <source>
        <dbReference type="ARBA" id="ARBA00004230"/>
    </source>
</evidence>
<feature type="compositionally biased region" description="Polar residues" evidence="13">
    <location>
        <begin position="36"/>
        <end position="46"/>
    </location>
</feature>
<dbReference type="RefSeq" id="XP_025054925.1">
    <property type="nucleotide sequence ID" value="XM_025199140.1"/>
</dbReference>
<proteinExistence type="predicted"/>
<keyword evidence="14" id="KW-1185">Reference proteome</keyword>
<dbReference type="SUPFAM" id="SSF50978">
    <property type="entry name" value="WD40 repeat-like"/>
    <property type="match status" value="1"/>
</dbReference>
<dbReference type="Gene3D" id="2.130.10.10">
    <property type="entry name" value="YVTN repeat-like/Quinoprotein amine dehydrogenase"/>
    <property type="match status" value="2"/>
</dbReference>
<evidence type="ECO:0000256" key="2">
    <source>
        <dbReference type="ARBA" id="ARBA00004430"/>
    </source>
</evidence>
<dbReference type="Pfam" id="PF00400">
    <property type="entry name" value="WD40"/>
    <property type="match status" value="5"/>
</dbReference>
<keyword evidence="9" id="KW-0966">Cell projection</keyword>
<protein>
    <recommendedName>
        <fullName evidence="10">Cilia- and flagella-associated protein 251</fullName>
    </recommendedName>
    <alternativeName>
        <fullName evidence="12">WD repeat-containing protein 66</fullName>
    </alternativeName>
</protein>
<evidence type="ECO:0000256" key="11">
    <source>
        <dbReference type="ARBA" id="ARBA00055387"/>
    </source>
</evidence>
<keyword evidence="3" id="KW-0963">Cytoplasm</keyword>
<dbReference type="GO" id="GO:0005930">
    <property type="term" value="C:axoneme"/>
    <property type="evidence" value="ECO:0007669"/>
    <property type="project" value="UniProtKB-SubCell"/>
</dbReference>
<dbReference type="AlphaFoldDB" id="A0A1U7RLX3"/>
<comment type="subcellular location">
    <subcellularLocation>
        <location evidence="1">Cell projection</location>
        <location evidence="1">Cilium</location>
        <location evidence="1">Flagellum</location>
    </subcellularLocation>
    <subcellularLocation>
        <location evidence="2">Cytoplasm</location>
        <location evidence="2">Cytoskeleton</location>
        <location evidence="2">Cilium axoneme</location>
    </subcellularLocation>
</comment>
<dbReference type="SUPFAM" id="SSF50998">
    <property type="entry name" value="Quinoprotein alcohol dehydrogenase-like"/>
    <property type="match status" value="1"/>
</dbReference>
<evidence type="ECO:0000256" key="5">
    <source>
        <dbReference type="ARBA" id="ARBA00022737"/>
    </source>
</evidence>
<dbReference type="GO" id="GO:0036126">
    <property type="term" value="C:sperm flagellum"/>
    <property type="evidence" value="ECO:0007669"/>
    <property type="project" value="TreeGrafter"/>
</dbReference>
<dbReference type="InterPro" id="IPR001680">
    <property type="entry name" value="WD40_rpt"/>
</dbReference>
<evidence type="ECO:0000256" key="12">
    <source>
        <dbReference type="ARBA" id="ARBA00075731"/>
    </source>
</evidence>
<evidence type="ECO:0000256" key="6">
    <source>
        <dbReference type="ARBA" id="ARBA00022846"/>
    </source>
</evidence>
<dbReference type="FunFam" id="1.10.238.10:FF:000245">
    <property type="entry name" value="WD repeat domain 66"/>
    <property type="match status" value="1"/>
</dbReference>
<dbReference type="PANTHER" id="PTHR13720:SF13">
    <property type="entry name" value="CILIA- AND FLAGELLA-ASSOCIATED PROTEIN 251"/>
    <property type="match status" value="1"/>
</dbReference>
<reference evidence="15 16" key="1">
    <citation type="submission" date="2025-04" db="UniProtKB">
        <authorList>
            <consortium name="RefSeq"/>
        </authorList>
    </citation>
    <scope>IDENTIFICATION</scope>
</reference>
<dbReference type="STRING" id="38654.A0A1U7RLX3"/>
<dbReference type="PANTHER" id="PTHR13720">
    <property type="entry name" value="WD-40 REPEAT PROTEIN"/>
    <property type="match status" value="1"/>
</dbReference>
<evidence type="ECO:0000256" key="9">
    <source>
        <dbReference type="ARBA" id="ARBA00023273"/>
    </source>
</evidence>
<feature type="compositionally biased region" description="Basic and acidic residues" evidence="13">
    <location>
        <begin position="1147"/>
        <end position="1168"/>
    </location>
</feature>
<evidence type="ECO:0000256" key="4">
    <source>
        <dbReference type="ARBA" id="ARBA00022574"/>
    </source>
</evidence>
<keyword evidence="7" id="KW-0969">Cilium</keyword>
<dbReference type="InterPro" id="IPR011992">
    <property type="entry name" value="EF-hand-dom_pair"/>
</dbReference>
<sequence length="1168" mass="128686">MDDDPGETLLKGSARGGTENGADPPGALQEEEASQETESPKQVTETSLERTQGDLGPMDVVQADCAAPEAPPEESELRTTISHDAVADVLETPSNEQEEATEILEDADHGEQLPPAEAQPESMAPTVLSSPVSREQVCDAAELPSEGRAEEPAETTGTSEGTGPDEELTPAEPPPGSERLTPPRPTSSDQEMQQLGQEAQESHQKGLGGEDQGSSVEQESRSSEGGAVMGQEEERASAVSSATPGLLFEEQKHEKTHPLSLSWAFGYNSKLPVYSLLDEENRVILYASAHTAVIHDVFRNRQYHLQGHSNSISCLCVSVDKRWIVTADQGPDNLVIVWDAFSGIPVHTIFGHPGDGVSAIAISHDAKYLATIGAGKIQRVCIWKWTSSEEKPQCSIELEPRFGYQNYITFNPKDHGEFVSNSKTQVIFYLWDSDGLRYSAPLLTDRTFNKVVGLFSQSIFHFKNLQALTGTSGGKLVVWDAVCPPSGPADLSVKPYNMKAIKLMHLQKDALTVLTVSDSYFVMCDVKGHIKFYDGQLQLVNWYSHFNLGPIHSISFSKSPPNPGSCRSNYSSSCTIGGQPFIVRNFILSTLDATVLHVTPEGTKLEKLLEEAKEAVNAISCHPTQPLLAIGSHCGLLKVWDYQQTQYFISRIFTGASIQCLSYDPEGSSLAAGFTDGSLRILDSISLDDDCKEFKYSRGSLTHLCFSHDSQYLATADEKFSVTIYKVTLRNGRRSWEHLAGLHAHYKPIRSVIFGVQLDSSEPRLLSLGEDRLLVEYDLGSSSKDQLVILRRDHIEQCAIPLSLAWYPPFTTESFILTTNNQYKMKLYNATTKMCRKTHLGPTYGSPLEKIQILPVTESQDPQKRYLAYIAKDKVGLQILPVDGNPHKSSAFICHPGGVSNLASSYDGCYVFTAGGNDLTVMKWEINLNALEAAVSLGGEDLIPFYNLLDGGRDGEFFRELEDYFYYAQLRSQGIDTMETRQVSTHIPLEEVPFVMRAMGYYPSEEKIEDIINEVKFSEYVATGKQVTKINLGDFIKLYINHRPAFGLSVKEIQSAFQVLGYENENGEKVIKRGDLLQLLQCRGEHMTEEELAECLSTLLGMNPEGGRSELGTCDPTGAAGLIEEEIPEEITAEIFTADILGLPIPEPEKNRLEKTDGRISSERSGKV</sequence>
<dbReference type="RefSeq" id="XP_006015325.3">
    <property type="nucleotide sequence ID" value="XM_006015263.3"/>
</dbReference>
<feature type="compositionally biased region" description="Polar residues" evidence="13">
    <location>
        <begin position="186"/>
        <end position="199"/>
    </location>
</feature>
<gene>
    <name evidence="15 16" type="primary">WDR66</name>
</gene>
<dbReference type="InterPro" id="IPR015943">
    <property type="entry name" value="WD40/YVTN_repeat-like_dom_sf"/>
</dbReference>
<dbReference type="SMART" id="SM00320">
    <property type="entry name" value="WD40"/>
    <property type="match status" value="8"/>
</dbReference>
<dbReference type="InterPro" id="IPR011047">
    <property type="entry name" value="Quinoprotein_ADH-like_sf"/>
</dbReference>
<evidence type="ECO:0000256" key="8">
    <source>
        <dbReference type="ARBA" id="ARBA00023212"/>
    </source>
</evidence>
<keyword evidence="5" id="KW-0677">Repeat</keyword>
<feature type="region of interest" description="Disordered" evidence="13">
    <location>
        <begin position="1146"/>
        <end position="1168"/>
    </location>
</feature>
<dbReference type="GeneID" id="102375743"/>
<accession>A0A1U7RLX3</accession>
<dbReference type="FunFam" id="2.130.10.10:FF:000427">
    <property type="entry name" value="WD repeat domain 66"/>
    <property type="match status" value="1"/>
</dbReference>
<dbReference type="CTD" id="144406"/>
<evidence type="ECO:0000256" key="10">
    <source>
        <dbReference type="ARBA" id="ARBA00040994"/>
    </source>
</evidence>
<dbReference type="KEGG" id="asn:102375743"/>
<dbReference type="InterPro" id="IPR036322">
    <property type="entry name" value="WD40_repeat_dom_sf"/>
</dbReference>
<evidence type="ECO:0000256" key="7">
    <source>
        <dbReference type="ARBA" id="ARBA00023069"/>
    </source>
</evidence>
<dbReference type="Gene3D" id="1.10.238.10">
    <property type="entry name" value="EF-hand"/>
    <property type="match status" value="1"/>
</dbReference>
<evidence type="ECO:0000313" key="14">
    <source>
        <dbReference type="Proteomes" id="UP000189705"/>
    </source>
</evidence>
<dbReference type="Proteomes" id="UP000189705">
    <property type="component" value="Unplaced"/>
</dbReference>
<evidence type="ECO:0000313" key="15">
    <source>
        <dbReference type="RefSeq" id="XP_006015325.3"/>
    </source>
</evidence>
<dbReference type="InterPro" id="IPR050630">
    <property type="entry name" value="WD_repeat_EMAP"/>
</dbReference>
<feature type="region of interest" description="Disordered" evidence="13">
    <location>
        <begin position="1"/>
        <end position="242"/>
    </location>
</feature>
<name>A0A1U7RLX3_ALLSI</name>
<comment type="function">
    <text evidence="11">Involved in spermatozoa motility. May also regulate cilium motility through its role in the assembly of the axonemal radial spokes.</text>
</comment>